<sequence length="105" mass="11711">MAAAEGLGAVWGAVRGGGVRRGRQMGGHRSRPKHYDTNPIHSQLKGNYRVSHRPTSHWLRVPPSLLQEANNSDKKPDRQSDMNLNHIGNNTHDAVSYMHGKHTMI</sequence>
<gene>
    <name evidence="2" type="ORF">Pcinc_041281</name>
</gene>
<protein>
    <submittedName>
        <fullName evidence="2">Uncharacterized protein</fullName>
    </submittedName>
</protein>
<name>A0AAE1BJV5_PETCI</name>
<feature type="compositionally biased region" description="Basic residues" evidence="1">
    <location>
        <begin position="18"/>
        <end position="32"/>
    </location>
</feature>
<dbReference type="EMBL" id="JAWQEG010007581">
    <property type="protein sequence ID" value="KAK3852121.1"/>
    <property type="molecule type" value="Genomic_DNA"/>
</dbReference>
<evidence type="ECO:0000313" key="2">
    <source>
        <dbReference type="EMBL" id="KAK3852121.1"/>
    </source>
</evidence>
<proteinExistence type="predicted"/>
<evidence type="ECO:0000313" key="3">
    <source>
        <dbReference type="Proteomes" id="UP001286313"/>
    </source>
</evidence>
<feature type="compositionally biased region" description="Basic and acidic residues" evidence="1">
    <location>
        <begin position="71"/>
        <end position="80"/>
    </location>
</feature>
<comment type="caution">
    <text evidence="2">The sequence shown here is derived from an EMBL/GenBank/DDBJ whole genome shotgun (WGS) entry which is preliminary data.</text>
</comment>
<feature type="region of interest" description="Disordered" evidence="1">
    <location>
        <begin position="66"/>
        <end position="105"/>
    </location>
</feature>
<accession>A0AAE1BJV5</accession>
<organism evidence="2 3">
    <name type="scientific">Petrolisthes cinctipes</name>
    <name type="common">Flat porcelain crab</name>
    <dbReference type="NCBI Taxonomy" id="88211"/>
    <lineage>
        <taxon>Eukaryota</taxon>
        <taxon>Metazoa</taxon>
        <taxon>Ecdysozoa</taxon>
        <taxon>Arthropoda</taxon>
        <taxon>Crustacea</taxon>
        <taxon>Multicrustacea</taxon>
        <taxon>Malacostraca</taxon>
        <taxon>Eumalacostraca</taxon>
        <taxon>Eucarida</taxon>
        <taxon>Decapoda</taxon>
        <taxon>Pleocyemata</taxon>
        <taxon>Anomura</taxon>
        <taxon>Galatheoidea</taxon>
        <taxon>Porcellanidae</taxon>
        <taxon>Petrolisthes</taxon>
    </lineage>
</organism>
<evidence type="ECO:0000256" key="1">
    <source>
        <dbReference type="SAM" id="MobiDB-lite"/>
    </source>
</evidence>
<feature type="compositionally biased region" description="Polar residues" evidence="1">
    <location>
        <begin position="81"/>
        <end position="93"/>
    </location>
</feature>
<dbReference type="Proteomes" id="UP001286313">
    <property type="component" value="Unassembled WGS sequence"/>
</dbReference>
<reference evidence="2" key="1">
    <citation type="submission" date="2023-10" db="EMBL/GenBank/DDBJ databases">
        <title>Genome assemblies of two species of porcelain crab, Petrolisthes cinctipes and Petrolisthes manimaculis (Anomura: Porcellanidae).</title>
        <authorList>
            <person name="Angst P."/>
        </authorList>
    </citation>
    <scope>NUCLEOTIDE SEQUENCE</scope>
    <source>
        <strain evidence="2">PB745_01</strain>
        <tissue evidence="2">Gill</tissue>
    </source>
</reference>
<dbReference type="AlphaFoldDB" id="A0AAE1BJV5"/>
<feature type="region of interest" description="Disordered" evidence="1">
    <location>
        <begin position="17"/>
        <end position="42"/>
    </location>
</feature>
<keyword evidence="3" id="KW-1185">Reference proteome</keyword>